<reference evidence="1" key="1">
    <citation type="submission" date="2023-04" db="EMBL/GenBank/DDBJ databases">
        <title>A chromosome-level genome assembly of the parasitoid wasp Eretmocerus hayati.</title>
        <authorList>
            <person name="Zhong Y."/>
            <person name="Liu S."/>
            <person name="Liu Y."/>
        </authorList>
    </citation>
    <scope>NUCLEOTIDE SEQUENCE</scope>
    <source>
        <strain evidence="1">ZJU_SS_LIU_2023</strain>
    </source>
</reference>
<proteinExistence type="predicted"/>
<dbReference type="Proteomes" id="UP001239111">
    <property type="component" value="Chromosome 4"/>
</dbReference>
<organism evidence="1 2">
    <name type="scientific">Eretmocerus hayati</name>
    <dbReference type="NCBI Taxonomy" id="131215"/>
    <lineage>
        <taxon>Eukaryota</taxon>
        <taxon>Metazoa</taxon>
        <taxon>Ecdysozoa</taxon>
        <taxon>Arthropoda</taxon>
        <taxon>Hexapoda</taxon>
        <taxon>Insecta</taxon>
        <taxon>Pterygota</taxon>
        <taxon>Neoptera</taxon>
        <taxon>Endopterygota</taxon>
        <taxon>Hymenoptera</taxon>
        <taxon>Apocrita</taxon>
        <taxon>Proctotrupomorpha</taxon>
        <taxon>Chalcidoidea</taxon>
        <taxon>Aphelinidae</taxon>
        <taxon>Aphelininae</taxon>
        <taxon>Eretmocerus</taxon>
    </lineage>
</organism>
<evidence type="ECO:0000313" key="1">
    <source>
        <dbReference type="EMBL" id="KAJ8667314.1"/>
    </source>
</evidence>
<comment type="caution">
    <text evidence="1">The sequence shown here is derived from an EMBL/GenBank/DDBJ whole genome shotgun (WGS) entry which is preliminary data.</text>
</comment>
<dbReference type="EMBL" id="CM056744">
    <property type="protein sequence ID" value="KAJ8667314.1"/>
    <property type="molecule type" value="Genomic_DNA"/>
</dbReference>
<evidence type="ECO:0000313" key="2">
    <source>
        <dbReference type="Proteomes" id="UP001239111"/>
    </source>
</evidence>
<accession>A0ACC2N7Y0</accession>
<keyword evidence="2" id="KW-1185">Reference proteome</keyword>
<sequence length="126" mass="14087">MCWGGCEFISISGQFPGCHVPLVKAEADRHVEEYLSSPDAKVSWIGLERIQALPLEDQPLSDALCDYVYLRVDYDHDDQGRDPASVFSASTKPKPKVSVELSDLENILNRELARTARDCLLLLPLQ</sequence>
<gene>
    <name evidence="1" type="ORF">QAD02_008976</name>
</gene>
<protein>
    <submittedName>
        <fullName evidence="1">Uncharacterized protein</fullName>
    </submittedName>
</protein>
<name>A0ACC2N7Y0_9HYME</name>